<dbReference type="PROSITE" id="PS50011">
    <property type="entry name" value="PROTEIN_KINASE_DOM"/>
    <property type="match status" value="1"/>
</dbReference>
<comment type="subcellular location">
    <subcellularLocation>
        <location evidence="1">Membrane</location>
        <topology evidence="1">Single-pass type I membrane protein</topology>
    </subcellularLocation>
</comment>
<dbReference type="GO" id="GO:0016020">
    <property type="term" value="C:membrane"/>
    <property type="evidence" value="ECO:0007669"/>
    <property type="project" value="UniProtKB-SubCell"/>
</dbReference>
<keyword evidence="6" id="KW-0472">Membrane</keyword>
<proteinExistence type="predicted"/>
<feature type="domain" description="Protein kinase" evidence="8">
    <location>
        <begin position="1"/>
        <end position="163"/>
    </location>
</feature>
<evidence type="ECO:0000313" key="10">
    <source>
        <dbReference type="Proteomes" id="UP000652761"/>
    </source>
</evidence>
<gene>
    <name evidence="9" type="ORF">Taro_040028</name>
</gene>
<accession>A0A843WKK9</accession>
<dbReference type="InterPro" id="IPR011009">
    <property type="entry name" value="Kinase-like_dom_sf"/>
</dbReference>
<dbReference type="Proteomes" id="UP000652761">
    <property type="component" value="Unassembled WGS sequence"/>
</dbReference>
<sequence>MAREFVTRSRGLTRSRYRGYSKKDPNRWMKLCDIAIGIARGLEYLHLGCWVHFDIKPHNILLDEDLCPKTSDFGLTKSCRPKESMLSLTEGYIAPEVLSQNFGVVTSKSDVYSFGMLVLEMVGARRNNVETQADTESEQYFPNWIYQHLFDEDAIIKLCGVTK</sequence>
<dbReference type="SUPFAM" id="SSF56112">
    <property type="entry name" value="Protein kinase-like (PK-like)"/>
    <property type="match status" value="1"/>
</dbReference>
<evidence type="ECO:0000313" key="9">
    <source>
        <dbReference type="EMBL" id="MQM07188.1"/>
    </source>
</evidence>
<keyword evidence="10" id="KW-1185">Reference proteome</keyword>
<evidence type="ECO:0000256" key="1">
    <source>
        <dbReference type="ARBA" id="ARBA00004479"/>
    </source>
</evidence>
<dbReference type="AlphaFoldDB" id="A0A843WKK9"/>
<evidence type="ECO:0000256" key="5">
    <source>
        <dbReference type="ARBA" id="ARBA00022989"/>
    </source>
</evidence>
<reference evidence="9" key="1">
    <citation type="submission" date="2017-07" db="EMBL/GenBank/DDBJ databases">
        <title>Taro Niue Genome Assembly and Annotation.</title>
        <authorList>
            <person name="Atibalentja N."/>
            <person name="Keating K."/>
            <person name="Fields C.J."/>
        </authorList>
    </citation>
    <scope>NUCLEOTIDE SEQUENCE</scope>
    <source>
        <strain evidence="9">Niue_2</strain>
        <tissue evidence="9">Leaf</tissue>
    </source>
</reference>
<keyword evidence="2" id="KW-0808">Transferase</keyword>
<evidence type="ECO:0000256" key="3">
    <source>
        <dbReference type="ARBA" id="ARBA00022692"/>
    </source>
</evidence>
<evidence type="ECO:0000256" key="4">
    <source>
        <dbReference type="ARBA" id="ARBA00022729"/>
    </source>
</evidence>
<dbReference type="Gene3D" id="1.10.510.10">
    <property type="entry name" value="Transferase(Phosphotransferase) domain 1"/>
    <property type="match status" value="1"/>
</dbReference>
<dbReference type="InterPro" id="IPR000719">
    <property type="entry name" value="Prot_kinase_dom"/>
</dbReference>
<name>A0A843WKK9_COLES</name>
<evidence type="ECO:0000256" key="6">
    <source>
        <dbReference type="ARBA" id="ARBA00023136"/>
    </source>
</evidence>
<keyword evidence="3" id="KW-0812">Transmembrane</keyword>
<evidence type="ECO:0000256" key="7">
    <source>
        <dbReference type="ARBA" id="ARBA00023180"/>
    </source>
</evidence>
<evidence type="ECO:0000256" key="2">
    <source>
        <dbReference type="ARBA" id="ARBA00022527"/>
    </source>
</evidence>
<keyword evidence="7" id="KW-0325">Glycoprotein</keyword>
<keyword evidence="5" id="KW-1133">Transmembrane helix</keyword>
<evidence type="ECO:0000259" key="8">
    <source>
        <dbReference type="PROSITE" id="PS50011"/>
    </source>
</evidence>
<organism evidence="9 10">
    <name type="scientific">Colocasia esculenta</name>
    <name type="common">Wild taro</name>
    <name type="synonym">Arum esculentum</name>
    <dbReference type="NCBI Taxonomy" id="4460"/>
    <lineage>
        <taxon>Eukaryota</taxon>
        <taxon>Viridiplantae</taxon>
        <taxon>Streptophyta</taxon>
        <taxon>Embryophyta</taxon>
        <taxon>Tracheophyta</taxon>
        <taxon>Spermatophyta</taxon>
        <taxon>Magnoliopsida</taxon>
        <taxon>Liliopsida</taxon>
        <taxon>Araceae</taxon>
        <taxon>Aroideae</taxon>
        <taxon>Colocasieae</taxon>
        <taxon>Colocasia</taxon>
    </lineage>
</organism>
<dbReference type="InterPro" id="IPR045874">
    <property type="entry name" value="LRK10/LRL21-25-like"/>
</dbReference>
<dbReference type="GO" id="GO:0004674">
    <property type="term" value="F:protein serine/threonine kinase activity"/>
    <property type="evidence" value="ECO:0007669"/>
    <property type="project" value="UniProtKB-KW"/>
</dbReference>
<comment type="caution">
    <text evidence="9">The sequence shown here is derived from an EMBL/GenBank/DDBJ whole genome shotgun (WGS) entry which is preliminary data.</text>
</comment>
<keyword evidence="2" id="KW-0418">Kinase</keyword>
<dbReference type="GO" id="GO:0005524">
    <property type="term" value="F:ATP binding"/>
    <property type="evidence" value="ECO:0007669"/>
    <property type="project" value="InterPro"/>
</dbReference>
<keyword evidence="2" id="KW-0723">Serine/threonine-protein kinase</keyword>
<keyword evidence="4" id="KW-0732">Signal</keyword>
<dbReference type="OrthoDB" id="544400at2759"/>
<dbReference type="EMBL" id="NMUH01003818">
    <property type="protein sequence ID" value="MQM07188.1"/>
    <property type="molecule type" value="Genomic_DNA"/>
</dbReference>
<protein>
    <recommendedName>
        <fullName evidence="8">Protein kinase domain-containing protein</fullName>
    </recommendedName>
</protein>
<dbReference type="PANTHER" id="PTHR27009">
    <property type="entry name" value="RUST RESISTANCE KINASE LR10-RELATED"/>
    <property type="match status" value="1"/>
</dbReference>
<dbReference type="Pfam" id="PF00069">
    <property type="entry name" value="Pkinase"/>
    <property type="match status" value="1"/>
</dbReference>